<protein>
    <submittedName>
        <fullName evidence="7">Amino acid dehydrogenase</fullName>
    </submittedName>
</protein>
<evidence type="ECO:0000256" key="5">
    <source>
        <dbReference type="PIRSR" id="PIRSR000188-2"/>
    </source>
</evidence>
<dbReference type="InterPro" id="IPR046346">
    <property type="entry name" value="Aminoacid_DH-like_N_sf"/>
</dbReference>
<accession>A0A2A2I5G3</accession>
<dbReference type="CDD" id="cd01075">
    <property type="entry name" value="NAD_bind_Leu_Phe_Val_DH"/>
    <property type="match status" value="1"/>
</dbReference>
<reference evidence="7 8" key="1">
    <citation type="submission" date="2017-07" db="EMBL/GenBank/DDBJ databases">
        <title>Tamlnaduibacter salinus (Mi-7) genome sequencing.</title>
        <authorList>
            <person name="Verma A."/>
            <person name="Krishnamurthi S."/>
        </authorList>
    </citation>
    <scope>NUCLEOTIDE SEQUENCE [LARGE SCALE GENOMIC DNA]</scope>
    <source>
        <strain evidence="7 8">Mi-7</strain>
    </source>
</reference>
<dbReference type="SUPFAM" id="SSF51735">
    <property type="entry name" value="NAD(P)-binding Rossmann-fold domains"/>
    <property type="match status" value="1"/>
</dbReference>
<comment type="caution">
    <text evidence="7">The sequence shown here is derived from an EMBL/GenBank/DDBJ whole genome shotgun (WGS) entry which is preliminary data.</text>
</comment>
<evidence type="ECO:0000256" key="2">
    <source>
        <dbReference type="ARBA" id="ARBA00023002"/>
    </source>
</evidence>
<feature type="binding site" evidence="5">
    <location>
        <begin position="175"/>
        <end position="180"/>
    </location>
    <ligand>
        <name>NAD(+)</name>
        <dbReference type="ChEBI" id="CHEBI:57540"/>
    </ligand>
</feature>
<proteinExistence type="inferred from homology"/>
<name>A0A2A2I5G3_9GAMM</name>
<dbReference type="InterPro" id="IPR006096">
    <property type="entry name" value="Glu/Leu/Phe/Val/Trp_DH_C"/>
</dbReference>
<dbReference type="GO" id="GO:0006520">
    <property type="term" value="P:amino acid metabolic process"/>
    <property type="evidence" value="ECO:0007669"/>
    <property type="project" value="InterPro"/>
</dbReference>
<dbReference type="Pfam" id="PF02812">
    <property type="entry name" value="ELFV_dehydrog_N"/>
    <property type="match status" value="1"/>
</dbReference>
<sequence length="346" mass="37138">MFATLEQTGATELHVHRDPVTGLRAIIAIHSTLRGPAVGGCRCLHYPDEDAALTDVTRLARGMSYKAALSGLPHGGAKSVILRPDGPFDRVALYQAFGRFVDTLGGRYITAIDSGTELDDLDQVAMTTDHVWGHHGDGLDPSPLTTLGVLSSLEAAVRHQLKRSNFRGLHFAIQGLGHVGADVARRLADAGASLTLADLDTQRSQSLASELGAHWISADAIYDASCDGFIPCALGNVLNANTIPRLRTRIVAGSANNQLGRDQDAQLLHDHGILYAPDYIVNAGGLIRVAMGHHGATRDQIRRKVQGIGETLSRIFREAQQRGLTPARMADHLAEERLQHTSDQAA</sequence>
<dbReference type="PIRSF" id="PIRSF000188">
    <property type="entry name" value="Phe_leu_dh"/>
    <property type="match status" value="1"/>
</dbReference>
<dbReference type="Gene3D" id="3.40.50.10860">
    <property type="entry name" value="Leucine Dehydrogenase, chain A, domain 1"/>
    <property type="match status" value="1"/>
</dbReference>
<dbReference type="Gene3D" id="3.40.50.720">
    <property type="entry name" value="NAD(P)-binding Rossmann-like Domain"/>
    <property type="match status" value="1"/>
</dbReference>
<dbReference type="Proteomes" id="UP000218332">
    <property type="component" value="Unassembled WGS sequence"/>
</dbReference>
<dbReference type="Pfam" id="PF00208">
    <property type="entry name" value="ELFV_dehydrog"/>
    <property type="match status" value="1"/>
</dbReference>
<feature type="domain" description="Glutamate/phenylalanine/leucine/valine/L-tryptophan dehydrogenase C-terminal" evidence="6">
    <location>
        <begin position="139"/>
        <end position="346"/>
    </location>
</feature>
<dbReference type="RefSeq" id="WP_095609795.1">
    <property type="nucleotide sequence ID" value="NZ_NMPM01000008.1"/>
</dbReference>
<evidence type="ECO:0000256" key="1">
    <source>
        <dbReference type="ARBA" id="ARBA00006382"/>
    </source>
</evidence>
<dbReference type="AlphaFoldDB" id="A0A2A2I5G3"/>
<dbReference type="GO" id="GO:0016639">
    <property type="term" value="F:oxidoreductase activity, acting on the CH-NH2 group of donors, NAD or NADP as acceptor"/>
    <property type="evidence" value="ECO:0007669"/>
    <property type="project" value="InterPro"/>
</dbReference>
<keyword evidence="3 5" id="KW-0520">NAD</keyword>
<comment type="similarity">
    <text evidence="1">Belongs to the Glu/Leu/Phe/Val dehydrogenases family.</text>
</comment>
<evidence type="ECO:0000256" key="3">
    <source>
        <dbReference type="ARBA" id="ARBA00023027"/>
    </source>
</evidence>
<organism evidence="7 8">
    <name type="scientific">Tamilnaduibacter salinus</name>
    <dbReference type="NCBI Taxonomy" id="1484056"/>
    <lineage>
        <taxon>Bacteria</taxon>
        <taxon>Pseudomonadati</taxon>
        <taxon>Pseudomonadota</taxon>
        <taxon>Gammaproteobacteria</taxon>
        <taxon>Pseudomonadales</taxon>
        <taxon>Marinobacteraceae</taxon>
        <taxon>Tamilnaduibacter</taxon>
    </lineage>
</organism>
<evidence type="ECO:0000313" key="7">
    <source>
        <dbReference type="EMBL" id="PAV27251.1"/>
    </source>
</evidence>
<dbReference type="InterPro" id="IPR016211">
    <property type="entry name" value="Glu/Phe/Leu/Val/Trp_DH_bac/arc"/>
</dbReference>
<dbReference type="SMART" id="SM00839">
    <property type="entry name" value="ELFV_dehydrog"/>
    <property type="match status" value="1"/>
</dbReference>
<evidence type="ECO:0000313" key="8">
    <source>
        <dbReference type="Proteomes" id="UP000218332"/>
    </source>
</evidence>
<evidence type="ECO:0000256" key="4">
    <source>
        <dbReference type="PIRSR" id="PIRSR000188-1"/>
    </source>
</evidence>
<dbReference type="GO" id="GO:0000166">
    <property type="term" value="F:nucleotide binding"/>
    <property type="evidence" value="ECO:0007669"/>
    <property type="project" value="UniProtKB-KW"/>
</dbReference>
<keyword evidence="8" id="KW-1185">Reference proteome</keyword>
<dbReference type="PANTHER" id="PTHR42722:SF1">
    <property type="entry name" value="VALINE DEHYDROGENASE"/>
    <property type="match status" value="1"/>
</dbReference>
<evidence type="ECO:0000259" key="6">
    <source>
        <dbReference type="SMART" id="SM00839"/>
    </source>
</evidence>
<dbReference type="InterPro" id="IPR036291">
    <property type="entry name" value="NAD(P)-bd_dom_sf"/>
</dbReference>
<dbReference type="EMBL" id="NMPM01000008">
    <property type="protein sequence ID" value="PAV27251.1"/>
    <property type="molecule type" value="Genomic_DNA"/>
</dbReference>
<keyword evidence="5" id="KW-0547">Nucleotide-binding</keyword>
<dbReference type="SUPFAM" id="SSF53223">
    <property type="entry name" value="Aminoacid dehydrogenase-like, N-terminal domain"/>
    <property type="match status" value="1"/>
</dbReference>
<gene>
    <name evidence="7" type="ORF">CF392_02040</name>
</gene>
<dbReference type="InterPro" id="IPR006097">
    <property type="entry name" value="Glu/Leu/Phe/Val/Trp_DH_dimer"/>
</dbReference>
<dbReference type="PANTHER" id="PTHR42722">
    <property type="entry name" value="LEUCINE DEHYDROGENASE"/>
    <property type="match status" value="1"/>
</dbReference>
<keyword evidence="2" id="KW-0560">Oxidoreductase</keyword>
<feature type="active site" description="Proton donor/acceptor" evidence="4">
    <location>
        <position position="78"/>
    </location>
</feature>